<dbReference type="AlphaFoldDB" id="A0A803MT41"/>
<protein>
    <recommendedName>
        <fullName evidence="1">Transposase-associated domain-containing protein</fullName>
    </recommendedName>
</protein>
<name>A0A803MT41_CHEQI</name>
<dbReference type="InterPro" id="IPR029480">
    <property type="entry name" value="Transpos_assoc"/>
</dbReference>
<dbReference type="PANTHER" id="PTHR10775:SF190">
    <property type="entry name" value="TNP2-LIKE TRANSPOSON PROTEIN"/>
    <property type="match status" value="1"/>
</dbReference>
<dbReference type="Pfam" id="PF13963">
    <property type="entry name" value="Transpos_assoc"/>
    <property type="match status" value="1"/>
</dbReference>
<sequence length="154" mass="18380">MSSWTNFLQSSHEYEKGVEDYLDKSFSTRAIGDQITCPCKVSDHRFWHCKETVFNHLIAKGIEPGTEEWHCYEKGMSSTSNTERDVEDMHYDIERLIYDVRRDVAERLYMCLETAEVMRWHDEERKKDELLRHPDDGGAWKEFDQKYPDFANET</sequence>
<reference evidence="2" key="2">
    <citation type="submission" date="2021-03" db="UniProtKB">
        <authorList>
            <consortium name="EnsemblPlants"/>
        </authorList>
    </citation>
    <scope>IDENTIFICATION</scope>
</reference>
<evidence type="ECO:0000313" key="3">
    <source>
        <dbReference type="Proteomes" id="UP000596660"/>
    </source>
</evidence>
<dbReference type="PANTHER" id="PTHR10775">
    <property type="entry name" value="OS08G0208400 PROTEIN"/>
    <property type="match status" value="1"/>
</dbReference>
<organism evidence="2 3">
    <name type="scientific">Chenopodium quinoa</name>
    <name type="common">Quinoa</name>
    <dbReference type="NCBI Taxonomy" id="63459"/>
    <lineage>
        <taxon>Eukaryota</taxon>
        <taxon>Viridiplantae</taxon>
        <taxon>Streptophyta</taxon>
        <taxon>Embryophyta</taxon>
        <taxon>Tracheophyta</taxon>
        <taxon>Spermatophyta</taxon>
        <taxon>Magnoliopsida</taxon>
        <taxon>eudicotyledons</taxon>
        <taxon>Gunneridae</taxon>
        <taxon>Pentapetalae</taxon>
        <taxon>Caryophyllales</taxon>
        <taxon>Chenopodiaceae</taxon>
        <taxon>Chenopodioideae</taxon>
        <taxon>Atripliceae</taxon>
        <taxon>Chenopodium</taxon>
    </lineage>
</organism>
<reference evidence="2" key="1">
    <citation type="journal article" date="2017" name="Nature">
        <title>The genome of Chenopodium quinoa.</title>
        <authorList>
            <person name="Jarvis D.E."/>
            <person name="Ho Y.S."/>
            <person name="Lightfoot D.J."/>
            <person name="Schmoeckel S.M."/>
            <person name="Li B."/>
            <person name="Borm T.J.A."/>
            <person name="Ohyanagi H."/>
            <person name="Mineta K."/>
            <person name="Michell C.T."/>
            <person name="Saber N."/>
            <person name="Kharbatia N.M."/>
            <person name="Rupper R.R."/>
            <person name="Sharp A.R."/>
            <person name="Dally N."/>
            <person name="Boughton B.A."/>
            <person name="Woo Y.H."/>
            <person name="Gao G."/>
            <person name="Schijlen E.G.W.M."/>
            <person name="Guo X."/>
            <person name="Momin A.A."/>
            <person name="Negrao S."/>
            <person name="Al-Babili S."/>
            <person name="Gehring C."/>
            <person name="Roessner U."/>
            <person name="Jung C."/>
            <person name="Murphy K."/>
            <person name="Arold S.T."/>
            <person name="Gojobori T."/>
            <person name="van der Linden C.G."/>
            <person name="van Loo E.N."/>
            <person name="Jellen E.N."/>
            <person name="Maughan P.J."/>
            <person name="Tester M."/>
        </authorList>
    </citation>
    <scope>NUCLEOTIDE SEQUENCE [LARGE SCALE GENOMIC DNA]</scope>
    <source>
        <strain evidence="2">cv. PI 614886</strain>
    </source>
</reference>
<dbReference type="Gramene" id="AUR62034742-RA">
    <property type="protein sequence ID" value="AUR62034742-RA:cds"/>
    <property type="gene ID" value="AUR62034742"/>
</dbReference>
<accession>A0A803MT41</accession>
<feature type="domain" description="Transposase-associated" evidence="1">
    <location>
        <begin position="4"/>
        <end position="70"/>
    </location>
</feature>
<dbReference type="Proteomes" id="UP000596660">
    <property type="component" value="Unplaced"/>
</dbReference>
<proteinExistence type="predicted"/>
<evidence type="ECO:0000313" key="2">
    <source>
        <dbReference type="EnsemblPlants" id="AUR62034742-RA:cds"/>
    </source>
</evidence>
<keyword evidence="3" id="KW-1185">Reference proteome</keyword>
<evidence type="ECO:0000259" key="1">
    <source>
        <dbReference type="Pfam" id="PF13963"/>
    </source>
</evidence>
<dbReference type="EnsemblPlants" id="AUR62034742-RA">
    <property type="protein sequence ID" value="AUR62034742-RA:cds"/>
    <property type="gene ID" value="AUR62034742"/>
</dbReference>